<proteinExistence type="predicted"/>
<dbReference type="AlphaFoldDB" id="A0A022Q472"/>
<feature type="compositionally biased region" description="Polar residues" evidence="1">
    <location>
        <begin position="25"/>
        <end position="39"/>
    </location>
</feature>
<evidence type="ECO:0000313" key="2">
    <source>
        <dbReference type="EMBL" id="EYU21315.1"/>
    </source>
</evidence>
<evidence type="ECO:0000256" key="1">
    <source>
        <dbReference type="SAM" id="MobiDB-lite"/>
    </source>
</evidence>
<gene>
    <name evidence="2" type="ORF">MIMGU_mgv1a016718mg</name>
</gene>
<evidence type="ECO:0000313" key="3">
    <source>
        <dbReference type="Proteomes" id="UP000030748"/>
    </source>
</evidence>
<name>A0A022Q472_ERYGU</name>
<dbReference type="PROSITE" id="PS51257">
    <property type="entry name" value="PROKAR_LIPOPROTEIN"/>
    <property type="match status" value="1"/>
</dbReference>
<feature type="region of interest" description="Disordered" evidence="1">
    <location>
        <begin position="1"/>
        <end position="39"/>
    </location>
</feature>
<dbReference type="Proteomes" id="UP000030748">
    <property type="component" value="Unassembled WGS sequence"/>
</dbReference>
<accession>A0A022Q472</accession>
<sequence>MTELPRSLRSSPSPKNHSISSVSSACNHTSTSATSASPFCTASRSRIHAARVYYRRRGGRWAVAAFRGGAPPTGRRWRIGGGGEVCWVFLVCCSKVLSLKTFFSWKREKV</sequence>
<keyword evidence="3" id="KW-1185">Reference proteome</keyword>
<protein>
    <submittedName>
        <fullName evidence="2">Uncharacterized protein</fullName>
    </submittedName>
</protein>
<reference evidence="2 3" key="1">
    <citation type="journal article" date="2013" name="Proc. Natl. Acad. Sci. U.S.A.">
        <title>Fine-scale variation in meiotic recombination in Mimulus inferred from population shotgun sequencing.</title>
        <authorList>
            <person name="Hellsten U."/>
            <person name="Wright K.M."/>
            <person name="Jenkins J."/>
            <person name="Shu S."/>
            <person name="Yuan Y."/>
            <person name="Wessler S.R."/>
            <person name="Schmutz J."/>
            <person name="Willis J.H."/>
            <person name="Rokhsar D.S."/>
        </authorList>
    </citation>
    <scope>NUCLEOTIDE SEQUENCE [LARGE SCALE GENOMIC DNA]</scope>
    <source>
        <strain evidence="3">cv. DUN x IM62</strain>
    </source>
</reference>
<feature type="compositionally biased region" description="Low complexity" evidence="1">
    <location>
        <begin position="1"/>
        <end position="24"/>
    </location>
</feature>
<organism evidence="2 3">
    <name type="scientific">Erythranthe guttata</name>
    <name type="common">Yellow monkey flower</name>
    <name type="synonym">Mimulus guttatus</name>
    <dbReference type="NCBI Taxonomy" id="4155"/>
    <lineage>
        <taxon>Eukaryota</taxon>
        <taxon>Viridiplantae</taxon>
        <taxon>Streptophyta</taxon>
        <taxon>Embryophyta</taxon>
        <taxon>Tracheophyta</taxon>
        <taxon>Spermatophyta</taxon>
        <taxon>Magnoliopsida</taxon>
        <taxon>eudicotyledons</taxon>
        <taxon>Gunneridae</taxon>
        <taxon>Pentapetalae</taxon>
        <taxon>asterids</taxon>
        <taxon>lamiids</taxon>
        <taxon>Lamiales</taxon>
        <taxon>Phrymaceae</taxon>
        <taxon>Erythranthe</taxon>
    </lineage>
</organism>
<dbReference type="EMBL" id="KI632223">
    <property type="protein sequence ID" value="EYU21315.1"/>
    <property type="molecule type" value="Genomic_DNA"/>
</dbReference>